<dbReference type="PANTHER" id="PTHR43491:SF2">
    <property type="entry name" value="UDP-N-ACETYL-D-MANNOSAMINE DEHYDROGENASE"/>
    <property type="match status" value="1"/>
</dbReference>
<feature type="domain" description="UDP-glucose/GDP-mannose dehydrogenase C-terminal" evidence="5">
    <location>
        <begin position="322"/>
        <end position="406"/>
    </location>
</feature>
<gene>
    <name evidence="6" type="primary">ywqF</name>
    <name evidence="6" type="ORF">Pan241w_47620</name>
</gene>
<dbReference type="PANTHER" id="PTHR43491">
    <property type="entry name" value="UDP-N-ACETYL-D-MANNOSAMINE DEHYDROGENASE"/>
    <property type="match status" value="1"/>
</dbReference>
<dbReference type="SUPFAM" id="SSF51735">
    <property type="entry name" value="NAD(P)-binding Rossmann-fold domains"/>
    <property type="match status" value="1"/>
</dbReference>
<dbReference type="Pfam" id="PF03720">
    <property type="entry name" value="UDPG_MGDP_dh_C"/>
    <property type="match status" value="1"/>
</dbReference>
<evidence type="ECO:0000259" key="5">
    <source>
        <dbReference type="SMART" id="SM00984"/>
    </source>
</evidence>
<keyword evidence="7" id="KW-1185">Reference proteome</keyword>
<evidence type="ECO:0000313" key="6">
    <source>
        <dbReference type="EMBL" id="QDT44648.1"/>
    </source>
</evidence>
<name>A0A517RLA1_9PLAN</name>
<protein>
    <submittedName>
        <fullName evidence="6">UDP-glucose 6-dehydrogenase YwqF</fullName>
        <ecNumber evidence="6">1.1.1.22</ecNumber>
    </submittedName>
</protein>
<keyword evidence="3" id="KW-0520">NAD</keyword>
<dbReference type="SUPFAM" id="SSF52413">
    <property type="entry name" value="UDP-glucose/GDP-mannose dehydrogenase C-terminal domain"/>
    <property type="match status" value="1"/>
</dbReference>
<dbReference type="GO" id="GO:0003979">
    <property type="term" value="F:UDP-glucose 6-dehydrogenase activity"/>
    <property type="evidence" value="ECO:0007669"/>
    <property type="project" value="UniProtKB-EC"/>
</dbReference>
<dbReference type="GO" id="GO:0000271">
    <property type="term" value="P:polysaccharide biosynthetic process"/>
    <property type="evidence" value="ECO:0007669"/>
    <property type="project" value="InterPro"/>
</dbReference>
<accession>A0A517RLA1</accession>
<dbReference type="KEGG" id="gaz:Pan241w_47620"/>
<dbReference type="InterPro" id="IPR014027">
    <property type="entry name" value="UDP-Glc/GDP-Man_DH_C"/>
</dbReference>
<dbReference type="GO" id="GO:0016628">
    <property type="term" value="F:oxidoreductase activity, acting on the CH-CH group of donors, NAD or NADP as acceptor"/>
    <property type="evidence" value="ECO:0007669"/>
    <property type="project" value="InterPro"/>
</dbReference>
<keyword evidence="2 6" id="KW-0560">Oxidoreductase</keyword>
<dbReference type="SMART" id="SM00984">
    <property type="entry name" value="UDPG_MGDP_dh_C"/>
    <property type="match status" value="1"/>
</dbReference>
<dbReference type="InterPro" id="IPR036291">
    <property type="entry name" value="NAD(P)-bd_dom_sf"/>
</dbReference>
<evidence type="ECO:0000256" key="1">
    <source>
        <dbReference type="ARBA" id="ARBA00006601"/>
    </source>
</evidence>
<sequence length="409" mass="45399">MIEPIPNPKSEKPQVQCPFNVAVIGGAGHVGLPFGLVLCDFGHRVTLVDTNAAQLERICQGNMPFEERGADSLLPCCLESGRLHCATGMNVLSDQEIVIVTIGTPVDEYLDPSLRAFDQVLEQIFNHCRPGQLLIVRSTVFPGVTERLGRIVKERGLDIDVSYCPERIAQGLALEELTHLPQLVSGCTTQALERATEFFADLGLETIPLSTVEAELGKLYTNSYRYINFAISNQFYMLAQRYDADFDRIYRAITHNYKRMNGFAKAGFAGGPCLLKDTMQLASFNHNLLTLGQTAMEVNEGLPGFLVERLKQHHDLTTATVGILGMAFKGNCDDPRSSLSYKLRKVLTLDCRRVICTDPFVHNPDFVSVETMLTEADILILGACHDEYRELQTDKPLIDVFGFLPGKQP</sequence>
<dbReference type="Proteomes" id="UP000317171">
    <property type="component" value="Chromosome"/>
</dbReference>
<dbReference type="PIRSF" id="PIRSF500136">
    <property type="entry name" value="UDP_ManNAc_DH"/>
    <property type="match status" value="1"/>
</dbReference>
<dbReference type="NCBIfam" id="TIGR03026">
    <property type="entry name" value="NDP-sugDHase"/>
    <property type="match status" value="1"/>
</dbReference>
<dbReference type="Gene3D" id="3.40.50.720">
    <property type="entry name" value="NAD(P)-binding Rossmann-like Domain"/>
    <property type="match status" value="2"/>
</dbReference>
<dbReference type="PIRSF" id="PIRSF000124">
    <property type="entry name" value="UDPglc_GDPman_dh"/>
    <property type="match status" value="1"/>
</dbReference>
<dbReference type="RefSeq" id="WP_198000088.1">
    <property type="nucleotide sequence ID" value="NZ_CP036269.1"/>
</dbReference>
<dbReference type="AlphaFoldDB" id="A0A517RLA1"/>
<evidence type="ECO:0000256" key="3">
    <source>
        <dbReference type="ARBA" id="ARBA00023027"/>
    </source>
</evidence>
<dbReference type="EC" id="1.1.1.22" evidence="6"/>
<dbReference type="GO" id="GO:0051287">
    <property type="term" value="F:NAD binding"/>
    <property type="evidence" value="ECO:0007669"/>
    <property type="project" value="InterPro"/>
</dbReference>
<organism evidence="6 7">
    <name type="scientific">Gimesia alba</name>
    <dbReference type="NCBI Taxonomy" id="2527973"/>
    <lineage>
        <taxon>Bacteria</taxon>
        <taxon>Pseudomonadati</taxon>
        <taxon>Planctomycetota</taxon>
        <taxon>Planctomycetia</taxon>
        <taxon>Planctomycetales</taxon>
        <taxon>Planctomycetaceae</taxon>
        <taxon>Gimesia</taxon>
    </lineage>
</organism>
<evidence type="ECO:0000256" key="4">
    <source>
        <dbReference type="PIRNR" id="PIRNR000124"/>
    </source>
</evidence>
<dbReference type="InterPro" id="IPR036220">
    <property type="entry name" value="UDP-Glc/GDP-Man_DH_C_sf"/>
</dbReference>
<dbReference type="SUPFAM" id="SSF48179">
    <property type="entry name" value="6-phosphogluconate dehydrogenase C-terminal domain-like"/>
    <property type="match status" value="1"/>
</dbReference>
<dbReference type="InterPro" id="IPR028359">
    <property type="entry name" value="UDP_ManNAc/GlcNAc_DH"/>
</dbReference>
<dbReference type="EMBL" id="CP036269">
    <property type="protein sequence ID" value="QDT44648.1"/>
    <property type="molecule type" value="Genomic_DNA"/>
</dbReference>
<dbReference type="InterPro" id="IPR001732">
    <property type="entry name" value="UDP-Glc/GDP-Man_DH_N"/>
</dbReference>
<reference evidence="6 7" key="1">
    <citation type="submission" date="2019-02" db="EMBL/GenBank/DDBJ databases">
        <title>Deep-cultivation of Planctomycetes and their phenomic and genomic characterization uncovers novel biology.</title>
        <authorList>
            <person name="Wiegand S."/>
            <person name="Jogler M."/>
            <person name="Boedeker C."/>
            <person name="Pinto D."/>
            <person name="Vollmers J."/>
            <person name="Rivas-Marin E."/>
            <person name="Kohn T."/>
            <person name="Peeters S.H."/>
            <person name="Heuer A."/>
            <person name="Rast P."/>
            <person name="Oberbeckmann S."/>
            <person name="Bunk B."/>
            <person name="Jeske O."/>
            <person name="Meyerdierks A."/>
            <person name="Storesund J.E."/>
            <person name="Kallscheuer N."/>
            <person name="Luecker S."/>
            <person name="Lage O.M."/>
            <person name="Pohl T."/>
            <person name="Merkel B.J."/>
            <person name="Hornburger P."/>
            <person name="Mueller R.-W."/>
            <person name="Bruemmer F."/>
            <person name="Labrenz M."/>
            <person name="Spormann A.M."/>
            <person name="Op den Camp H."/>
            <person name="Overmann J."/>
            <person name="Amann R."/>
            <person name="Jetten M.S.M."/>
            <person name="Mascher T."/>
            <person name="Medema M.H."/>
            <person name="Devos D.P."/>
            <person name="Kaster A.-K."/>
            <person name="Ovreas L."/>
            <person name="Rohde M."/>
            <person name="Galperin M.Y."/>
            <person name="Jogler C."/>
        </authorList>
    </citation>
    <scope>NUCLEOTIDE SEQUENCE [LARGE SCALE GENOMIC DNA]</scope>
    <source>
        <strain evidence="6 7">Pan241w</strain>
    </source>
</reference>
<dbReference type="Pfam" id="PF03721">
    <property type="entry name" value="UDPG_MGDP_dh_N"/>
    <property type="match status" value="1"/>
</dbReference>
<evidence type="ECO:0000313" key="7">
    <source>
        <dbReference type="Proteomes" id="UP000317171"/>
    </source>
</evidence>
<comment type="similarity">
    <text evidence="1 4">Belongs to the UDP-glucose/GDP-mannose dehydrogenase family.</text>
</comment>
<evidence type="ECO:0000256" key="2">
    <source>
        <dbReference type="ARBA" id="ARBA00023002"/>
    </source>
</evidence>
<dbReference type="InterPro" id="IPR014026">
    <property type="entry name" value="UDP-Glc/GDP-Man_DH_dimer"/>
</dbReference>
<dbReference type="InterPro" id="IPR008927">
    <property type="entry name" value="6-PGluconate_DH-like_C_sf"/>
</dbReference>
<proteinExistence type="inferred from homology"/>
<dbReference type="Pfam" id="PF00984">
    <property type="entry name" value="UDPG_MGDP_dh"/>
    <property type="match status" value="1"/>
</dbReference>
<dbReference type="InterPro" id="IPR017476">
    <property type="entry name" value="UDP-Glc/GDP-Man"/>
</dbReference>